<keyword evidence="4" id="KW-0862">Zinc</keyword>
<evidence type="ECO:0000256" key="1">
    <source>
        <dbReference type="ARBA" id="ARBA00001947"/>
    </source>
</evidence>
<evidence type="ECO:0000313" key="6">
    <source>
        <dbReference type="EMBL" id="KJA24389.1"/>
    </source>
</evidence>
<dbReference type="STRING" id="945553.A0A0D2P0C4"/>
<dbReference type="OrthoDB" id="194468at2759"/>
<dbReference type="InterPro" id="IPR051607">
    <property type="entry name" value="Metallo-dep_hydrolases"/>
</dbReference>
<dbReference type="GO" id="GO:0008270">
    <property type="term" value="F:zinc ion binding"/>
    <property type="evidence" value="ECO:0007669"/>
    <property type="project" value="TreeGrafter"/>
</dbReference>
<dbReference type="Proteomes" id="UP000054270">
    <property type="component" value="Unassembled WGS sequence"/>
</dbReference>
<proteinExistence type="predicted"/>
<dbReference type="EMBL" id="KN817537">
    <property type="protein sequence ID" value="KJA24389.1"/>
    <property type="molecule type" value="Genomic_DNA"/>
</dbReference>
<dbReference type="PANTHER" id="PTHR11271">
    <property type="entry name" value="GUANINE DEAMINASE"/>
    <property type="match status" value="1"/>
</dbReference>
<evidence type="ECO:0000256" key="3">
    <source>
        <dbReference type="ARBA" id="ARBA00022801"/>
    </source>
</evidence>
<keyword evidence="7" id="KW-1185">Reference proteome</keyword>
<feature type="domain" description="Amidohydrolase-related" evidence="5">
    <location>
        <begin position="63"/>
        <end position="405"/>
    </location>
</feature>
<evidence type="ECO:0000259" key="5">
    <source>
        <dbReference type="Pfam" id="PF01979"/>
    </source>
</evidence>
<comment type="cofactor">
    <cofactor evidence="1">
        <name>Zn(2+)</name>
        <dbReference type="ChEBI" id="CHEBI:29105"/>
    </cofactor>
</comment>
<reference evidence="7" key="1">
    <citation type="submission" date="2014-04" db="EMBL/GenBank/DDBJ databases">
        <title>Evolutionary Origins and Diversification of the Mycorrhizal Mutualists.</title>
        <authorList>
            <consortium name="DOE Joint Genome Institute"/>
            <consortium name="Mycorrhizal Genomics Consortium"/>
            <person name="Kohler A."/>
            <person name="Kuo A."/>
            <person name="Nagy L.G."/>
            <person name="Floudas D."/>
            <person name="Copeland A."/>
            <person name="Barry K.W."/>
            <person name="Cichocki N."/>
            <person name="Veneault-Fourrey C."/>
            <person name="LaButti K."/>
            <person name="Lindquist E.A."/>
            <person name="Lipzen A."/>
            <person name="Lundell T."/>
            <person name="Morin E."/>
            <person name="Murat C."/>
            <person name="Riley R."/>
            <person name="Ohm R."/>
            <person name="Sun H."/>
            <person name="Tunlid A."/>
            <person name="Henrissat B."/>
            <person name="Grigoriev I.V."/>
            <person name="Hibbett D.S."/>
            <person name="Martin F."/>
        </authorList>
    </citation>
    <scope>NUCLEOTIDE SEQUENCE [LARGE SCALE GENOMIC DNA]</scope>
    <source>
        <strain evidence="7">FD-334 SS-4</strain>
    </source>
</reference>
<dbReference type="InterPro" id="IPR032466">
    <property type="entry name" value="Metal_Hydrolase"/>
</dbReference>
<dbReference type="GO" id="GO:0005829">
    <property type="term" value="C:cytosol"/>
    <property type="evidence" value="ECO:0007669"/>
    <property type="project" value="TreeGrafter"/>
</dbReference>
<dbReference type="Gene3D" id="3.20.20.140">
    <property type="entry name" value="Metal-dependent hydrolases"/>
    <property type="match status" value="1"/>
</dbReference>
<dbReference type="PANTHER" id="PTHR11271:SF6">
    <property type="entry name" value="GUANINE DEAMINASE"/>
    <property type="match status" value="1"/>
</dbReference>
<keyword evidence="3" id="KW-0378">Hydrolase</keyword>
<dbReference type="Gene3D" id="2.30.40.10">
    <property type="entry name" value="Urease, subunit C, domain 1"/>
    <property type="match status" value="1"/>
</dbReference>
<accession>A0A0D2P0C4</accession>
<evidence type="ECO:0000256" key="4">
    <source>
        <dbReference type="ARBA" id="ARBA00022833"/>
    </source>
</evidence>
<dbReference type="OMA" id="INDHYFF"/>
<dbReference type="SUPFAM" id="SSF51556">
    <property type="entry name" value="Metallo-dependent hydrolases"/>
    <property type="match status" value="1"/>
</dbReference>
<gene>
    <name evidence="6" type="ORF">HYPSUDRAFT_162130</name>
</gene>
<keyword evidence="2" id="KW-0479">Metal-binding</keyword>
<name>A0A0D2P0C4_HYPSF</name>
<dbReference type="GO" id="GO:0046098">
    <property type="term" value="P:guanine metabolic process"/>
    <property type="evidence" value="ECO:0007669"/>
    <property type="project" value="TreeGrafter"/>
</dbReference>
<organism evidence="6 7">
    <name type="scientific">Hypholoma sublateritium (strain FD-334 SS-4)</name>
    <dbReference type="NCBI Taxonomy" id="945553"/>
    <lineage>
        <taxon>Eukaryota</taxon>
        <taxon>Fungi</taxon>
        <taxon>Dikarya</taxon>
        <taxon>Basidiomycota</taxon>
        <taxon>Agaricomycotina</taxon>
        <taxon>Agaricomycetes</taxon>
        <taxon>Agaricomycetidae</taxon>
        <taxon>Agaricales</taxon>
        <taxon>Agaricineae</taxon>
        <taxon>Strophariaceae</taxon>
        <taxon>Hypholoma</taxon>
    </lineage>
</organism>
<evidence type="ECO:0000313" key="7">
    <source>
        <dbReference type="Proteomes" id="UP000054270"/>
    </source>
</evidence>
<dbReference type="AlphaFoldDB" id="A0A0D2P0C4"/>
<sequence>MLIRGTFVHAPHLKGLEIHYDHLICVDKDGIITQFAPANAPESAKFLEAHPEIPVSEVPSGSFILPTFCDLHLHAPQFLYQGTGLDLPLMQWLDRYALKAELRMDEDSTLARRVYTRLAARLKENGTGSVLLFGTIKEATNLILAECMQAAGIRAFVGKLSMDIDITSPESTTKTYVEPSARAALETARSFVGHCRGIAAHLPVSQRLVEPVLTPRFVPTCTDELLHGLGALSAELGVKVQSHLAEAKDQVEWVRALRGIEDIDVFDKGTLLTPRTIQAHCTFLTAPDFDRLNACGTAIAHCPLSNAYFSAKPFPLREALDQGVKVGLGTDVAGGYSLDIMNAMRQAVVVSRMREGERQMDASANSADISIDWKEALYLATRGGSQALGLAGVFAVGAPFDAQEIHLYDPRTGQGIGSLDYFDLESDHGGPGVDNMPLTLEHVEKWWCIGDTRNRGAVWVQGNEIRNV</sequence>
<evidence type="ECO:0000256" key="2">
    <source>
        <dbReference type="ARBA" id="ARBA00022723"/>
    </source>
</evidence>
<dbReference type="InterPro" id="IPR011059">
    <property type="entry name" value="Metal-dep_hydrolase_composite"/>
</dbReference>
<dbReference type="Pfam" id="PF01979">
    <property type="entry name" value="Amidohydro_1"/>
    <property type="match status" value="1"/>
</dbReference>
<protein>
    <recommendedName>
        <fullName evidence="5">Amidohydrolase-related domain-containing protein</fullName>
    </recommendedName>
</protein>
<dbReference type="InterPro" id="IPR006680">
    <property type="entry name" value="Amidohydro-rel"/>
</dbReference>
<dbReference type="GO" id="GO:0008892">
    <property type="term" value="F:guanine deaminase activity"/>
    <property type="evidence" value="ECO:0007669"/>
    <property type="project" value="TreeGrafter"/>
</dbReference>